<evidence type="ECO:0000313" key="2">
    <source>
        <dbReference type="EMBL" id="CAB4035037.1"/>
    </source>
</evidence>
<sequence>MKSKNHKKRLKELKEKPYDHKEAETAGGQGSYTVTTTKPLLEETNMETIQDG</sequence>
<name>A0A7D9LPX8_PARCT</name>
<dbReference type="OrthoDB" id="24683at2759"/>
<feature type="compositionally biased region" description="Basic residues" evidence="1">
    <location>
        <begin position="1"/>
        <end position="11"/>
    </location>
</feature>
<feature type="compositionally biased region" description="Basic and acidic residues" evidence="1">
    <location>
        <begin position="12"/>
        <end position="24"/>
    </location>
</feature>
<dbReference type="Gene3D" id="3.30.160.60">
    <property type="entry name" value="Classic Zinc Finger"/>
    <property type="match status" value="1"/>
</dbReference>
<dbReference type="Proteomes" id="UP001152795">
    <property type="component" value="Unassembled WGS sequence"/>
</dbReference>
<proteinExistence type="predicted"/>
<protein>
    <submittedName>
        <fullName evidence="2">Uncharacterized protein</fullName>
    </submittedName>
</protein>
<dbReference type="AlphaFoldDB" id="A0A7D9LPX8"/>
<comment type="caution">
    <text evidence="2">The sequence shown here is derived from an EMBL/GenBank/DDBJ whole genome shotgun (WGS) entry which is preliminary data.</text>
</comment>
<evidence type="ECO:0000313" key="3">
    <source>
        <dbReference type="Proteomes" id="UP001152795"/>
    </source>
</evidence>
<feature type="region of interest" description="Disordered" evidence="1">
    <location>
        <begin position="1"/>
        <end position="52"/>
    </location>
</feature>
<dbReference type="EMBL" id="CACRXK020020640">
    <property type="protein sequence ID" value="CAB4035037.1"/>
    <property type="molecule type" value="Genomic_DNA"/>
</dbReference>
<reference evidence="2" key="1">
    <citation type="submission" date="2020-04" db="EMBL/GenBank/DDBJ databases">
        <authorList>
            <person name="Alioto T."/>
            <person name="Alioto T."/>
            <person name="Gomez Garrido J."/>
        </authorList>
    </citation>
    <scope>NUCLEOTIDE SEQUENCE</scope>
    <source>
        <strain evidence="2">A484AB</strain>
    </source>
</reference>
<keyword evidence="3" id="KW-1185">Reference proteome</keyword>
<evidence type="ECO:0000256" key="1">
    <source>
        <dbReference type="SAM" id="MobiDB-lite"/>
    </source>
</evidence>
<gene>
    <name evidence="2" type="ORF">PACLA_8A079217</name>
</gene>
<accession>A0A7D9LPX8</accession>
<organism evidence="2 3">
    <name type="scientific">Paramuricea clavata</name>
    <name type="common">Red gorgonian</name>
    <name type="synonym">Violescent sea-whip</name>
    <dbReference type="NCBI Taxonomy" id="317549"/>
    <lineage>
        <taxon>Eukaryota</taxon>
        <taxon>Metazoa</taxon>
        <taxon>Cnidaria</taxon>
        <taxon>Anthozoa</taxon>
        <taxon>Octocorallia</taxon>
        <taxon>Malacalcyonacea</taxon>
        <taxon>Plexauridae</taxon>
        <taxon>Paramuricea</taxon>
    </lineage>
</organism>